<comment type="caution">
    <text evidence="6">The sequence shown here is derived from an EMBL/GenBank/DDBJ whole genome shotgun (WGS) entry which is preliminary data.</text>
</comment>
<evidence type="ECO:0000256" key="2">
    <source>
        <dbReference type="ARBA" id="ARBA00023015"/>
    </source>
</evidence>
<keyword evidence="7" id="KW-1185">Reference proteome</keyword>
<dbReference type="Proteomes" id="UP001595528">
    <property type="component" value="Unassembled WGS sequence"/>
</dbReference>
<sequence>MRRLPLGPMEAFVVAARSGSLAGAARVMNLSVPALSRRIRHLEAELGCRLFRRQPTGLELTEAGRSYFAALAPAWDGIAAATEAARRGGRENVIRLSVMPSLAAAWLVPRLDGFRARHPRLVVEVKTSPELEDLGARSDLDCAIRLGRGPWPGLDGVPLFPAMAAPVASPQLLAANAPIGSATDLLQRRLLGTRHQPAFWREWFAAMGLDAVPACPDGFDNLQLVYEAAAAGMGIALGIEPVVRPFLESGRLRPVFPAPVRLPRDFHLVWRTGTAAAGGKLEMLRDWLLSEAAEDALHPAEALDLKTQWQRAQGRT</sequence>
<keyword evidence="4" id="KW-0804">Transcription</keyword>
<dbReference type="Gene3D" id="3.40.190.10">
    <property type="entry name" value="Periplasmic binding protein-like II"/>
    <property type="match status" value="2"/>
</dbReference>
<dbReference type="Pfam" id="PF00126">
    <property type="entry name" value="HTH_1"/>
    <property type="match status" value="1"/>
</dbReference>
<dbReference type="Gene3D" id="1.10.10.10">
    <property type="entry name" value="Winged helix-like DNA-binding domain superfamily/Winged helix DNA-binding domain"/>
    <property type="match status" value="1"/>
</dbReference>
<evidence type="ECO:0000256" key="3">
    <source>
        <dbReference type="ARBA" id="ARBA00023125"/>
    </source>
</evidence>
<organism evidence="6 7">
    <name type="scientific">Marinibaculum pumilum</name>
    <dbReference type="NCBI Taxonomy" id="1766165"/>
    <lineage>
        <taxon>Bacteria</taxon>
        <taxon>Pseudomonadati</taxon>
        <taxon>Pseudomonadota</taxon>
        <taxon>Alphaproteobacteria</taxon>
        <taxon>Rhodospirillales</taxon>
        <taxon>Rhodospirillaceae</taxon>
        <taxon>Marinibaculum</taxon>
    </lineage>
</organism>
<dbReference type="PANTHER" id="PTHR30537">
    <property type="entry name" value="HTH-TYPE TRANSCRIPTIONAL REGULATOR"/>
    <property type="match status" value="1"/>
</dbReference>
<evidence type="ECO:0000313" key="6">
    <source>
        <dbReference type="EMBL" id="MFC3228538.1"/>
    </source>
</evidence>
<dbReference type="PANTHER" id="PTHR30537:SF79">
    <property type="entry name" value="TRANSCRIPTIONAL REGULATOR-RELATED"/>
    <property type="match status" value="1"/>
</dbReference>
<comment type="similarity">
    <text evidence="1">Belongs to the LysR transcriptional regulatory family.</text>
</comment>
<dbReference type="SUPFAM" id="SSF53850">
    <property type="entry name" value="Periplasmic binding protein-like II"/>
    <property type="match status" value="1"/>
</dbReference>
<dbReference type="InterPro" id="IPR005119">
    <property type="entry name" value="LysR_subst-bd"/>
</dbReference>
<dbReference type="SUPFAM" id="SSF46785">
    <property type="entry name" value="Winged helix' DNA-binding domain"/>
    <property type="match status" value="1"/>
</dbReference>
<dbReference type="RefSeq" id="WP_379901743.1">
    <property type="nucleotide sequence ID" value="NZ_JBHRTR010000028.1"/>
</dbReference>
<evidence type="ECO:0000256" key="1">
    <source>
        <dbReference type="ARBA" id="ARBA00009437"/>
    </source>
</evidence>
<keyword evidence="2" id="KW-0805">Transcription regulation</keyword>
<proteinExistence type="inferred from homology"/>
<evidence type="ECO:0000313" key="7">
    <source>
        <dbReference type="Proteomes" id="UP001595528"/>
    </source>
</evidence>
<dbReference type="InterPro" id="IPR036390">
    <property type="entry name" value="WH_DNA-bd_sf"/>
</dbReference>
<gene>
    <name evidence="6" type="ORF">ACFOGJ_14935</name>
</gene>
<reference evidence="7" key="1">
    <citation type="journal article" date="2019" name="Int. J. Syst. Evol. Microbiol.">
        <title>The Global Catalogue of Microorganisms (GCM) 10K type strain sequencing project: providing services to taxonomists for standard genome sequencing and annotation.</title>
        <authorList>
            <consortium name="The Broad Institute Genomics Platform"/>
            <consortium name="The Broad Institute Genome Sequencing Center for Infectious Disease"/>
            <person name="Wu L."/>
            <person name="Ma J."/>
        </authorList>
    </citation>
    <scope>NUCLEOTIDE SEQUENCE [LARGE SCALE GENOMIC DNA]</scope>
    <source>
        <strain evidence="7">KCTC 42964</strain>
    </source>
</reference>
<dbReference type="PRINTS" id="PR00039">
    <property type="entry name" value="HTHLYSR"/>
</dbReference>
<name>A0ABV7L2A8_9PROT</name>
<keyword evidence="3" id="KW-0238">DNA-binding</keyword>
<dbReference type="InterPro" id="IPR058163">
    <property type="entry name" value="LysR-type_TF_proteobact-type"/>
</dbReference>
<dbReference type="InterPro" id="IPR036388">
    <property type="entry name" value="WH-like_DNA-bd_sf"/>
</dbReference>
<feature type="domain" description="HTH lysR-type" evidence="5">
    <location>
        <begin position="9"/>
        <end position="61"/>
    </location>
</feature>
<dbReference type="InterPro" id="IPR000847">
    <property type="entry name" value="LysR_HTH_N"/>
</dbReference>
<protein>
    <submittedName>
        <fullName evidence="6">LysR substrate-binding domain-containing protein</fullName>
    </submittedName>
</protein>
<evidence type="ECO:0000259" key="5">
    <source>
        <dbReference type="PROSITE" id="PS50931"/>
    </source>
</evidence>
<accession>A0ABV7L2A8</accession>
<dbReference type="PROSITE" id="PS50931">
    <property type="entry name" value="HTH_LYSR"/>
    <property type="match status" value="1"/>
</dbReference>
<dbReference type="Pfam" id="PF03466">
    <property type="entry name" value="LysR_substrate"/>
    <property type="match status" value="1"/>
</dbReference>
<evidence type="ECO:0000256" key="4">
    <source>
        <dbReference type="ARBA" id="ARBA00023163"/>
    </source>
</evidence>
<dbReference type="EMBL" id="JBHRTR010000028">
    <property type="protein sequence ID" value="MFC3228538.1"/>
    <property type="molecule type" value="Genomic_DNA"/>
</dbReference>
<dbReference type="CDD" id="cd08432">
    <property type="entry name" value="PBP2_GcdR_TrpI_HvrB_AmpR_like"/>
    <property type="match status" value="1"/>
</dbReference>